<keyword evidence="5" id="KW-0808">Transferase</keyword>
<feature type="transmembrane region" description="Helical" evidence="2">
    <location>
        <begin position="17"/>
        <end position="38"/>
    </location>
</feature>
<gene>
    <name evidence="5" type="ORF">FWI86_06485</name>
    <name evidence="4" type="ORF">FWJ04_07235</name>
</gene>
<evidence type="ECO:0000256" key="1">
    <source>
        <dbReference type="ARBA" id="ARBA00006464"/>
    </source>
</evidence>
<dbReference type="EMBL" id="JAAGJP010000042">
    <property type="protein sequence ID" value="NDS68677.1"/>
    <property type="molecule type" value="Genomic_DNA"/>
</dbReference>
<feature type="domain" description="Bacterial sugar transferase" evidence="3">
    <location>
        <begin position="12"/>
        <end position="190"/>
    </location>
</feature>
<reference evidence="5" key="1">
    <citation type="submission" date="2019-08" db="EMBL/GenBank/DDBJ databases">
        <authorList>
            <person name="Busch A."/>
        </authorList>
    </citation>
    <scope>NUCLEOTIDE SEQUENCE</scope>
    <source>
        <strain evidence="5">15T0085</strain>
        <strain evidence="4">17T1429</strain>
    </source>
</reference>
<keyword evidence="2" id="KW-0812">Transmembrane</keyword>
<evidence type="ECO:0000256" key="2">
    <source>
        <dbReference type="SAM" id="Phobius"/>
    </source>
</evidence>
<dbReference type="EMBL" id="JAAGKH010000058">
    <property type="protein sequence ID" value="NDR89404.1"/>
    <property type="molecule type" value="Genomic_DNA"/>
</dbReference>
<name>A0A6B2JK41_FRATU</name>
<evidence type="ECO:0000313" key="4">
    <source>
        <dbReference type="EMBL" id="NDR89404.1"/>
    </source>
</evidence>
<dbReference type="Pfam" id="PF02397">
    <property type="entry name" value="Bac_transf"/>
    <property type="match status" value="1"/>
</dbReference>
<comment type="similarity">
    <text evidence="1">Belongs to the bacterial sugar transferase family.</text>
</comment>
<proteinExistence type="inferred from homology"/>
<protein>
    <submittedName>
        <fullName evidence="5">Sugar transferase</fullName>
    </submittedName>
</protein>
<keyword evidence="2" id="KW-0472">Membrane</keyword>
<reference evidence="5" key="2">
    <citation type="submission" date="2020-02" db="EMBL/GenBank/DDBJ databases">
        <title>Using affinity propagation clustering for identifying bacterial clades and subclades with whole-genome sequences of Francisella tularensis.</title>
        <authorList>
            <person name="Homeier-Bachmann T."/>
            <person name="Abdel-Glil M.Y."/>
            <person name="Hackbart A."/>
            <person name="Hotzel H."/>
            <person name="Tomaso H."/>
        </authorList>
    </citation>
    <scope>NUCLEOTIDE SEQUENCE</scope>
    <source>
        <strain evidence="5">15T0085</strain>
        <strain evidence="4">17T1429</strain>
    </source>
</reference>
<dbReference type="PANTHER" id="PTHR30576">
    <property type="entry name" value="COLANIC BIOSYNTHESIS UDP-GLUCOSE LIPID CARRIER TRANSFERASE"/>
    <property type="match status" value="1"/>
</dbReference>
<accession>A0A6B2JK41</accession>
<dbReference type="GO" id="GO:0016780">
    <property type="term" value="F:phosphotransferase activity, for other substituted phosphate groups"/>
    <property type="evidence" value="ECO:0007669"/>
    <property type="project" value="TreeGrafter"/>
</dbReference>
<dbReference type="InterPro" id="IPR003362">
    <property type="entry name" value="Bact_transf"/>
</dbReference>
<dbReference type="AlphaFoldDB" id="A0A6B2JK41"/>
<dbReference type="OMA" id="RLDVWYV"/>
<sequence length="210" mass="23778">MGSGFMFYKVFKRLLDILLSFMGLLLLSPIFLIIIFMIKKDSKGPIFFKQKRYGKDKQFFYIYKFRTMYVDTPKDMPTHMLQDPSKCITKVGGFLRKSSLDELPQIINILKGEMSIVGPRPALWNQDDLIAQRDKYGANAVPVGLTGWAQINGRDELPIPDKAKLDGDYVKNKSTWFDLKCIFLTVFSVFAKKGVVEGGTGALGNKGDLK</sequence>
<keyword evidence="2" id="KW-1133">Transmembrane helix</keyword>
<dbReference type="PANTHER" id="PTHR30576:SF0">
    <property type="entry name" value="UNDECAPRENYL-PHOSPHATE N-ACETYLGALACTOSAMINYL 1-PHOSPHATE TRANSFERASE-RELATED"/>
    <property type="match status" value="1"/>
</dbReference>
<comment type="caution">
    <text evidence="5">The sequence shown here is derived from an EMBL/GenBank/DDBJ whole genome shotgun (WGS) entry which is preliminary data.</text>
</comment>
<organism evidence="5">
    <name type="scientific">Francisella tularensis subsp. holarctica</name>
    <dbReference type="NCBI Taxonomy" id="119857"/>
    <lineage>
        <taxon>Bacteria</taxon>
        <taxon>Pseudomonadati</taxon>
        <taxon>Pseudomonadota</taxon>
        <taxon>Gammaproteobacteria</taxon>
        <taxon>Thiotrichales</taxon>
        <taxon>Francisellaceae</taxon>
        <taxon>Francisella</taxon>
    </lineage>
</organism>
<evidence type="ECO:0000259" key="3">
    <source>
        <dbReference type="Pfam" id="PF02397"/>
    </source>
</evidence>
<evidence type="ECO:0000313" key="5">
    <source>
        <dbReference type="EMBL" id="NDS68677.1"/>
    </source>
</evidence>